<protein>
    <submittedName>
        <fullName evidence="2">Uncharacterized protein</fullName>
    </submittedName>
</protein>
<proteinExistence type="predicted"/>
<feature type="region of interest" description="Disordered" evidence="1">
    <location>
        <begin position="680"/>
        <end position="704"/>
    </location>
</feature>
<name>A0AAD4N840_9BILA</name>
<accession>A0AAD4N840</accession>
<dbReference type="AlphaFoldDB" id="A0AAD4N840"/>
<evidence type="ECO:0000256" key="1">
    <source>
        <dbReference type="SAM" id="MobiDB-lite"/>
    </source>
</evidence>
<feature type="region of interest" description="Disordered" evidence="1">
    <location>
        <begin position="431"/>
        <end position="496"/>
    </location>
</feature>
<comment type="caution">
    <text evidence="2">The sequence shown here is derived from an EMBL/GenBank/DDBJ whole genome shotgun (WGS) entry which is preliminary data.</text>
</comment>
<evidence type="ECO:0000313" key="3">
    <source>
        <dbReference type="Proteomes" id="UP001201812"/>
    </source>
</evidence>
<feature type="compositionally biased region" description="Polar residues" evidence="1">
    <location>
        <begin position="309"/>
        <end position="333"/>
    </location>
</feature>
<reference evidence="2" key="1">
    <citation type="submission" date="2022-01" db="EMBL/GenBank/DDBJ databases">
        <title>Genome Sequence Resource for Two Populations of Ditylenchus destructor, the Migratory Endoparasitic Phytonematode.</title>
        <authorList>
            <person name="Zhang H."/>
            <person name="Lin R."/>
            <person name="Xie B."/>
        </authorList>
    </citation>
    <scope>NUCLEOTIDE SEQUENCE</scope>
    <source>
        <strain evidence="2">BazhouSP</strain>
    </source>
</reference>
<feature type="compositionally biased region" description="Polar residues" evidence="1">
    <location>
        <begin position="291"/>
        <end position="302"/>
    </location>
</feature>
<feature type="compositionally biased region" description="Polar residues" evidence="1">
    <location>
        <begin position="381"/>
        <end position="394"/>
    </location>
</feature>
<feature type="compositionally biased region" description="Basic and acidic residues" evidence="1">
    <location>
        <begin position="138"/>
        <end position="149"/>
    </location>
</feature>
<feature type="compositionally biased region" description="Basic and acidic residues" evidence="1">
    <location>
        <begin position="581"/>
        <end position="593"/>
    </location>
</feature>
<feature type="compositionally biased region" description="Polar residues" evidence="1">
    <location>
        <begin position="596"/>
        <end position="634"/>
    </location>
</feature>
<dbReference type="Proteomes" id="UP001201812">
    <property type="component" value="Unassembled WGS sequence"/>
</dbReference>
<feature type="compositionally biased region" description="Basic and acidic residues" evidence="1">
    <location>
        <begin position="465"/>
        <end position="496"/>
    </location>
</feature>
<feature type="compositionally biased region" description="Polar residues" evidence="1">
    <location>
        <begin position="271"/>
        <end position="280"/>
    </location>
</feature>
<feature type="compositionally biased region" description="Basic and acidic residues" evidence="1">
    <location>
        <begin position="366"/>
        <end position="377"/>
    </location>
</feature>
<feature type="compositionally biased region" description="Basic and acidic residues" evidence="1">
    <location>
        <begin position="190"/>
        <end position="209"/>
    </location>
</feature>
<feature type="compositionally biased region" description="Polar residues" evidence="1">
    <location>
        <begin position="682"/>
        <end position="704"/>
    </location>
</feature>
<feature type="compositionally biased region" description="Polar residues" evidence="1">
    <location>
        <begin position="169"/>
        <end position="185"/>
    </location>
</feature>
<organism evidence="2 3">
    <name type="scientific">Ditylenchus destructor</name>
    <dbReference type="NCBI Taxonomy" id="166010"/>
    <lineage>
        <taxon>Eukaryota</taxon>
        <taxon>Metazoa</taxon>
        <taxon>Ecdysozoa</taxon>
        <taxon>Nematoda</taxon>
        <taxon>Chromadorea</taxon>
        <taxon>Rhabditida</taxon>
        <taxon>Tylenchina</taxon>
        <taxon>Tylenchomorpha</taxon>
        <taxon>Sphaerularioidea</taxon>
        <taxon>Anguinidae</taxon>
        <taxon>Anguininae</taxon>
        <taxon>Ditylenchus</taxon>
    </lineage>
</organism>
<feature type="region of interest" description="Disordered" evidence="1">
    <location>
        <begin position="577"/>
        <end position="660"/>
    </location>
</feature>
<feature type="region of interest" description="Disordered" evidence="1">
    <location>
        <begin position="123"/>
        <end position="402"/>
    </location>
</feature>
<dbReference type="EMBL" id="JAKKPZ010000008">
    <property type="protein sequence ID" value="KAI1718171.1"/>
    <property type="molecule type" value="Genomic_DNA"/>
</dbReference>
<keyword evidence="3" id="KW-1185">Reference proteome</keyword>
<evidence type="ECO:0000313" key="2">
    <source>
        <dbReference type="EMBL" id="KAI1718171.1"/>
    </source>
</evidence>
<sequence>MVMLPENEPRCLQGRYMLANMAHLVGGDREFICFLSVINGFQRVYQKQLTNEEKKKYFGHMVKDVNIRDILIRCCYAELEVSQTLTGPEPACMPFVKLRKPIKEIKEYFSRYLGADLPTTALRQNNEASTQRTSSRSQKREHAFGERPLSRYSTNSPAYDDQSRDEYGNTLTYSTSPRAPLQSPNPFRPNPDRTREVPQRREAFVERPLSRNCGFSSYNNRQPDEFEKSPFYSNSPKQPTESTNPFRSSHSNGINEIPQRRVYGFRERPLSRNSGFSSNSHQRDEFENAPCFSNSASIPNDSSFRRNPGVTQSSPSQQAQETSQFHRSSQPEQLRSAGSAFEPARQNASRNEKPTLSCDLEDDDSIWDKLENSEQKRSQSRCEFSPNNQRNPAFSSRDRNLDDTKIEYFKEEKNQMRNENGHDGIANEQYYQTNSDSTSRARNIPASSRSTSMFDLSSNRASNLVDKESSRFERQKQIHDQSRHAESSNVQDHLEHSFATSRTANLPTSSQSMVNLHEGSNIEENYDADGRISARNQNITRMLKEKFSHNSKPALSCITEEDDDSVWNKLAAEPRMSKNANNERVEYTKRDEGQYTPINQSSDSENEALSSNRAISPNRANTDHFNGPLSSTVFSDKRGVNAGKKTSASGGECSSDDDNGENILENIDKIIDKTLDFAMKTGPSNANSRGNMSEQPAQESLSRRINTGSVYDVSARVRHNVPSVTKTMSMMSLRSNIPCRRMPIEVTPQRIETLAKIINAMVHYHAPKSIELTTVLDFLDRVDTQFEAVFEHTSSTPVDFVDNYCDNLTVSQVGDEVFLSWHK</sequence>
<feature type="compositionally biased region" description="Polar residues" evidence="1">
    <location>
        <begin position="431"/>
        <end position="462"/>
    </location>
</feature>
<feature type="compositionally biased region" description="Polar residues" evidence="1">
    <location>
        <begin position="231"/>
        <end position="254"/>
    </location>
</feature>
<gene>
    <name evidence="2" type="ORF">DdX_06588</name>
</gene>